<evidence type="ECO:0000313" key="4">
    <source>
        <dbReference type="Proteomes" id="UP000294901"/>
    </source>
</evidence>
<dbReference type="EMBL" id="SNWR01000001">
    <property type="protein sequence ID" value="TDO42145.1"/>
    <property type="molecule type" value="Genomic_DNA"/>
</dbReference>
<feature type="region of interest" description="Disordered" evidence="1">
    <location>
        <begin position="1"/>
        <end position="61"/>
    </location>
</feature>
<organism evidence="3 4">
    <name type="scientific">Paractinoplanes brasiliensis</name>
    <dbReference type="NCBI Taxonomy" id="52695"/>
    <lineage>
        <taxon>Bacteria</taxon>
        <taxon>Bacillati</taxon>
        <taxon>Actinomycetota</taxon>
        <taxon>Actinomycetes</taxon>
        <taxon>Micromonosporales</taxon>
        <taxon>Micromonosporaceae</taxon>
        <taxon>Paractinoplanes</taxon>
    </lineage>
</organism>
<keyword evidence="4" id="KW-1185">Reference proteome</keyword>
<feature type="transmembrane region" description="Helical" evidence="2">
    <location>
        <begin position="215"/>
        <end position="237"/>
    </location>
</feature>
<feature type="compositionally biased region" description="Pro residues" evidence="1">
    <location>
        <begin position="31"/>
        <end position="53"/>
    </location>
</feature>
<sequence>MSEQPPPWARPREDTGQMFPSRRVREENPEPNRPARPPAAPGGPPPGPRPPAAPGDTEPAAVRRDPHIGLVTGPVTYTAVAEAHRAGIGVVAVVMSAVIAMVALLATALAGRAGGVLLLTGSALIAACVTAVVLADRLAIRRGMGSECRFVLRAETGRSVTWSLHGAPRNDLLRTGDLIRVVPGPRRQARAVEVLAAPDGPVVRRLTGGGLLAPVQWSGLALAVVLLAFTTAVLFGVF</sequence>
<evidence type="ECO:0000256" key="1">
    <source>
        <dbReference type="SAM" id="MobiDB-lite"/>
    </source>
</evidence>
<proteinExistence type="predicted"/>
<dbReference type="OrthoDB" id="9843138at2"/>
<reference evidence="3 4" key="1">
    <citation type="submission" date="2019-03" db="EMBL/GenBank/DDBJ databases">
        <title>Sequencing the genomes of 1000 actinobacteria strains.</title>
        <authorList>
            <person name="Klenk H.-P."/>
        </authorList>
    </citation>
    <scope>NUCLEOTIDE SEQUENCE [LARGE SCALE GENOMIC DNA]</scope>
    <source>
        <strain evidence="3 4">DSM 43805</strain>
    </source>
</reference>
<dbReference type="Proteomes" id="UP000294901">
    <property type="component" value="Unassembled WGS sequence"/>
</dbReference>
<keyword evidence="2" id="KW-1133">Transmembrane helix</keyword>
<keyword evidence="2" id="KW-0472">Membrane</keyword>
<protein>
    <submittedName>
        <fullName evidence="3">Uncharacterized protein</fullName>
    </submittedName>
</protein>
<gene>
    <name evidence="3" type="ORF">C8E87_5909</name>
</gene>
<name>A0A4R6K4E2_9ACTN</name>
<dbReference type="AlphaFoldDB" id="A0A4R6K4E2"/>
<feature type="transmembrane region" description="Helical" evidence="2">
    <location>
        <begin position="116"/>
        <end position="135"/>
    </location>
</feature>
<evidence type="ECO:0000313" key="3">
    <source>
        <dbReference type="EMBL" id="TDO42145.1"/>
    </source>
</evidence>
<dbReference type="RefSeq" id="WP_133876079.1">
    <property type="nucleotide sequence ID" value="NZ_BOMD01000095.1"/>
</dbReference>
<comment type="caution">
    <text evidence="3">The sequence shown here is derived from an EMBL/GenBank/DDBJ whole genome shotgun (WGS) entry which is preliminary data.</text>
</comment>
<accession>A0A4R6K4E2</accession>
<keyword evidence="2" id="KW-0812">Transmembrane</keyword>
<evidence type="ECO:0000256" key="2">
    <source>
        <dbReference type="SAM" id="Phobius"/>
    </source>
</evidence>
<feature type="transmembrane region" description="Helical" evidence="2">
    <location>
        <begin position="86"/>
        <end position="110"/>
    </location>
</feature>